<protein>
    <recommendedName>
        <fullName evidence="4">VOC domain-containing protein</fullName>
    </recommendedName>
</protein>
<sequence>METPDAPSTPLITGLAHINLTIPLSTLPHAHSFYGLTLGLTPLKVPVVQTHELAWFAIGSSGQQVHISTQKHEGDLISHNSSRHPCFKIGSAEALLELQSRIYEHFQRGEEGAPVAADRPGESSGEKGKEYPGRFFARDFAGNRLEFSL</sequence>
<dbReference type="PANTHER" id="PTHR39175">
    <property type="entry name" value="FAMILY PROTEIN, PUTATIVE (AFU_ORTHOLOGUE AFUA_3G15060)-RELATED"/>
    <property type="match status" value="1"/>
</dbReference>
<dbReference type="RefSeq" id="XP_040714700.1">
    <property type="nucleotide sequence ID" value="XM_040854241.1"/>
</dbReference>
<dbReference type="SUPFAM" id="SSF54593">
    <property type="entry name" value="Glyoxalase/Bleomycin resistance protein/Dihydroxybiphenyl dioxygenase"/>
    <property type="match status" value="1"/>
</dbReference>
<dbReference type="OrthoDB" id="3340372at2759"/>
<dbReference type="PANTHER" id="PTHR39175:SF1">
    <property type="entry name" value="FAMILY PROTEIN, PUTATIVE (AFU_ORTHOLOGUE AFUA_3G15060)-RELATED"/>
    <property type="match status" value="1"/>
</dbReference>
<dbReference type="Gene3D" id="3.10.180.10">
    <property type="entry name" value="2,3-Dihydroxybiphenyl 1,2-Dioxygenase, domain 1"/>
    <property type="match status" value="1"/>
</dbReference>
<evidence type="ECO:0000256" key="1">
    <source>
        <dbReference type="SAM" id="MobiDB-lite"/>
    </source>
</evidence>
<name>A0A1Y2DUU8_9PEZI</name>
<proteinExistence type="predicted"/>
<dbReference type="AlphaFoldDB" id="A0A1Y2DUU8"/>
<gene>
    <name evidence="2" type="ORF">BCR38DRAFT_219934</name>
</gene>
<keyword evidence="3" id="KW-1185">Reference proteome</keyword>
<evidence type="ECO:0008006" key="4">
    <source>
        <dbReference type="Google" id="ProtNLM"/>
    </source>
</evidence>
<comment type="caution">
    <text evidence="2">The sequence shown here is derived from an EMBL/GenBank/DDBJ whole genome shotgun (WGS) entry which is preliminary data.</text>
</comment>
<dbReference type="InParanoid" id="A0A1Y2DUU8"/>
<evidence type="ECO:0000313" key="3">
    <source>
        <dbReference type="Proteomes" id="UP000193689"/>
    </source>
</evidence>
<dbReference type="GeneID" id="63770453"/>
<feature type="region of interest" description="Disordered" evidence="1">
    <location>
        <begin position="109"/>
        <end position="131"/>
    </location>
</feature>
<feature type="compositionally biased region" description="Basic and acidic residues" evidence="1">
    <location>
        <begin position="119"/>
        <end position="131"/>
    </location>
</feature>
<evidence type="ECO:0000313" key="2">
    <source>
        <dbReference type="EMBL" id="ORY63043.1"/>
    </source>
</evidence>
<organism evidence="2 3">
    <name type="scientific">Pseudomassariella vexata</name>
    <dbReference type="NCBI Taxonomy" id="1141098"/>
    <lineage>
        <taxon>Eukaryota</taxon>
        <taxon>Fungi</taxon>
        <taxon>Dikarya</taxon>
        <taxon>Ascomycota</taxon>
        <taxon>Pezizomycotina</taxon>
        <taxon>Sordariomycetes</taxon>
        <taxon>Xylariomycetidae</taxon>
        <taxon>Amphisphaeriales</taxon>
        <taxon>Pseudomassariaceae</taxon>
        <taxon>Pseudomassariella</taxon>
    </lineage>
</organism>
<dbReference type="EMBL" id="MCFJ01000008">
    <property type="protein sequence ID" value="ORY63043.1"/>
    <property type="molecule type" value="Genomic_DNA"/>
</dbReference>
<accession>A0A1Y2DUU8</accession>
<reference evidence="2 3" key="1">
    <citation type="submission" date="2016-07" db="EMBL/GenBank/DDBJ databases">
        <title>Pervasive Adenine N6-methylation of Active Genes in Fungi.</title>
        <authorList>
            <consortium name="DOE Joint Genome Institute"/>
            <person name="Mondo S.J."/>
            <person name="Dannebaum R.O."/>
            <person name="Kuo R.C."/>
            <person name="Labutti K."/>
            <person name="Haridas S."/>
            <person name="Kuo A."/>
            <person name="Salamov A."/>
            <person name="Ahrendt S.R."/>
            <person name="Lipzen A."/>
            <person name="Sullivan W."/>
            <person name="Andreopoulos W.B."/>
            <person name="Clum A."/>
            <person name="Lindquist E."/>
            <person name="Daum C."/>
            <person name="Ramamoorthy G.K."/>
            <person name="Gryganskyi A."/>
            <person name="Culley D."/>
            <person name="Magnuson J.K."/>
            <person name="James T.Y."/>
            <person name="O'Malley M.A."/>
            <person name="Stajich J.E."/>
            <person name="Spatafora J.W."/>
            <person name="Visel A."/>
            <person name="Grigoriev I.V."/>
        </authorList>
    </citation>
    <scope>NUCLEOTIDE SEQUENCE [LARGE SCALE GENOMIC DNA]</scope>
    <source>
        <strain evidence="2 3">CBS 129021</strain>
    </source>
</reference>
<dbReference type="Proteomes" id="UP000193689">
    <property type="component" value="Unassembled WGS sequence"/>
</dbReference>
<dbReference type="InterPro" id="IPR029068">
    <property type="entry name" value="Glyas_Bleomycin-R_OHBP_Dase"/>
</dbReference>